<dbReference type="EC" id="2.3.1.41" evidence="6"/>
<dbReference type="CDD" id="cd08954">
    <property type="entry name" value="KR_1_FAS_SDR_x"/>
    <property type="match status" value="1"/>
</dbReference>
<evidence type="ECO:0000256" key="9">
    <source>
        <dbReference type="ARBA" id="ARBA00022516"/>
    </source>
</evidence>
<comment type="catalytic activity">
    <reaction evidence="33">
        <text>acetyl-CoA + n malonyl-CoA + 2n NADPH + 2n H(+) = a long-chain fatty acid + (n+1) CoA + n CO2 + 2n NADP(+).</text>
        <dbReference type="EC" id="2.3.1.85"/>
    </reaction>
</comment>
<dbReference type="FunFam" id="3.40.50.720:FF:000209">
    <property type="entry name" value="Polyketide synthase Pks12"/>
    <property type="match status" value="1"/>
</dbReference>
<dbReference type="GO" id="GO:0006633">
    <property type="term" value="P:fatty acid biosynthetic process"/>
    <property type="evidence" value="ECO:0007669"/>
    <property type="project" value="UniProtKB-KW"/>
</dbReference>
<accession>A0A9Q1BLH0</accession>
<comment type="catalytic activity">
    <reaction evidence="62">
        <text>(2E)-decenoyl-[ACP] + NADPH + H(+) = decanoyl-[ACP] + NADP(+)</text>
        <dbReference type="Rhea" id="RHEA:41864"/>
        <dbReference type="Rhea" id="RHEA-COMP:9639"/>
        <dbReference type="Rhea" id="RHEA-COMP:9640"/>
        <dbReference type="ChEBI" id="CHEBI:15378"/>
        <dbReference type="ChEBI" id="CHEBI:57783"/>
        <dbReference type="ChEBI" id="CHEBI:58349"/>
        <dbReference type="ChEBI" id="CHEBI:78467"/>
        <dbReference type="ChEBI" id="CHEBI:78468"/>
    </reaction>
    <physiologicalReaction direction="left-to-right" evidence="62">
        <dbReference type="Rhea" id="RHEA:41865"/>
    </physiologicalReaction>
</comment>
<dbReference type="CDD" id="cd05195">
    <property type="entry name" value="enoyl_red"/>
    <property type="match status" value="1"/>
</dbReference>
<evidence type="ECO:0000256" key="6">
    <source>
        <dbReference type="ARBA" id="ARBA00013191"/>
    </source>
</evidence>
<dbReference type="PROSITE" id="PS00606">
    <property type="entry name" value="KS3_1"/>
    <property type="match status" value="1"/>
</dbReference>
<evidence type="ECO:0000256" key="52">
    <source>
        <dbReference type="ARBA" id="ARBA00048691"/>
    </source>
</evidence>
<dbReference type="InterPro" id="IPR020807">
    <property type="entry name" value="PKS_DH"/>
</dbReference>
<comment type="catalytic activity">
    <reaction evidence="36">
        <text>a (3R)-hydroxyacyl-[ACP] + NADP(+) = a 3-oxoacyl-[ACP] + NADPH + H(+)</text>
        <dbReference type="Rhea" id="RHEA:17397"/>
        <dbReference type="Rhea" id="RHEA-COMP:9916"/>
        <dbReference type="Rhea" id="RHEA-COMP:9945"/>
        <dbReference type="ChEBI" id="CHEBI:15378"/>
        <dbReference type="ChEBI" id="CHEBI:57783"/>
        <dbReference type="ChEBI" id="CHEBI:58349"/>
        <dbReference type="ChEBI" id="CHEBI:78776"/>
        <dbReference type="ChEBI" id="CHEBI:78827"/>
        <dbReference type="EC" id="1.1.1.100"/>
    </reaction>
    <physiologicalReaction direction="right-to-left" evidence="36">
        <dbReference type="Rhea" id="RHEA:17399"/>
    </physiologicalReaction>
</comment>
<comment type="catalytic activity">
    <reaction evidence="50">
        <text>3-oxohexanoyl-[ACP] + NADPH + H(+) = (3R)-hydroxyhexanoyl-[ACP] + NADP(+)</text>
        <dbReference type="Rhea" id="RHEA:41824"/>
        <dbReference type="Rhea" id="RHEA-COMP:9629"/>
        <dbReference type="Rhea" id="RHEA-COMP:9630"/>
        <dbReference type="ChEBI" id="CHEBI:15378"/>
        <dbReference type="ChEBI" id="CHEBI:57783"/>
        <dbReference type="ChEBI" id="CHEBI:58349"/>
        <dbReference type="ChEBI" id="CHEBI:78456"/>
        <dbReference type="ChEBI" id="CHEBI:78457"/>
    </reaction>
    <physiologicalReaction direction="left-to-right" evidence="50">
        <dbReference type="Rhea" id="RHEA:41825"/>
    </physiologicalReaction>
</comment>
<evidence type="ECO:0000256" key="23">
    <source>
        <dbReference type="ARBA" id="ARBA00023332"/>
    </source>
</evidence>
<evidence type="ECO:0000256" key="27">
    <source>
        <dbReference type="ARBA" id="ARBA00023394"/>
    </source>
</evidence>
<proteinExistence type="predicted"/>
<comment type="catalytic activity">
    <reaction evidence="42">
        <text>(2E)-hexenoyl-[ACP] + NADPH + H(+) = hexanoyl-[ACP] + NADP(+)</text>
        <dbReference type="Rhea" id="RHEA:41832"/>
        <dbReference type="Rhea" id="RHEA-COMP:9631"/>
        <dbReference type="Rhea" id="RHEA-COMP:9632"/>
        <dbReference type="ChEBI" id="CHEBI:15378"/>
        <dbReference type="ChEBI" id="CHEBI:57783"/>
        <dbReference type="ChEBI" id="CHEBI:58349"/>
        <dbReference type="ChEBI" id="CHEBI:78458"/>
        <dbReference type="ChEBI" id="CHEBI:78459"/>
    </reaction>
    <physiologicalReaction direction="left-to-right" evidence="42">
        <dbReference type="Rhea" id="RHEA:41833"/>
    </physiologicalReaction>
</comment>
<keyword evidence="69" id="KW-1185">Reference proteome</keyword>
<evidence type="ECO:0000256" key="56">
    <source>
        <dbReference type="ARBA" id="ARBA00049109"/>
    </source>
</evidence>
<dbReference type="InterPro" id="IPR036736">
    <property type="entry name" value="ACP-like_sf"/>
</dbReference>
<dbReference type="InterPro" id="IPR016039">
    <property type="entry name" value="Thiolase-like"/>
</dbReference>
<feature type="domain" description="Carrier" evidence="65">
    <location>
        <begin position="2164"/>
        <end position="2241"/>
    </location>
</feature>
<evidence type="ECO:0000256" key="64">
    <source>
        <dbReference type="PROSITE-ProRule" id="PRU01363"/>
    </source>
</evidence>
<evidence type="ECO:0000256" key="57">
    <source>
        <dbReference type="ARBA" id="ARBA00049171"/>
    </source>
</evidence>
<evidence type="ECO:0000256" key="25">
    <source>
        <dbReference type="ARBA" id="ARBA00023373"/>
    </source>
</evidence>
<dbReference type="Gene3D" id="1.10.1200.10">
    <property type="entry name" value="ACP-like"/>
    <property type="match status" value="1"/>
</dbReference>
<evidence type="ECO:0000256" key="8">
    <source>
        <dbReference type="ARBA" id="ARBA00022450"/>
    </source>
</evidence>
<feature type="active site" description="Proton acceptor; for dehydratase activity" evidence="64">
    <location>
        <position position="892"/>
    </location>
</feature>
<comment type="catalytic activity">
    <reaction evidence="44">
        <text>acetyl-[ACP] + malonyl-[ACP] + H(+) = 3-oxobutanoyl-[ACP] + holo-[ACP] + CO2</text>
        <dbReference type="Rhea" id="RHEA:41800"/>
        <dbReference type="Rhea" id="RHEA-COMP:9621"/>
        <dbReference type="Rhea" id="RHEA-COMP:9623"/>
        <dbReference type="Rhea" id="RHEA-COMP:9625"/>
        <dbReference type="Rhea" id="RHEA-COMP:9685"/>
        <dbReference type="ChEBI" id="CHEBI:15378"/>
        <dbReference type="ChEBI" id="CHEBI:16526"/>
        <dbReference type="ChEBI" id="CHEBI:64479"/>
        <dbReference type="ChEBI" id="CHEBI:78446"/>
        <dbReference type="ChEBI" id="CHEBI:78449"/>
        <dbReference type="ChEBI" id="CHEBI:78450"/>
    </reaction>
    <physiologicalReaction direction="left-to-right" evidence="44">
        <dbReference type="Rhea" id="RHEA:41801"/>
    </physiologicalReaction>
</comment>
<dbReference type="InterPro" id="IPR029063">
    <property type="entry name" value="SAM-dependent_MTases_sf"/>
</dbReference>
<evidence type="ECO:0000256" key="46">
    <source>
        <dbReference type="ARBA" id="ARBA00048281"/>
    </source>
</evidence>
<comment type="catalytic activity">
    <reaction evidence="48">
        <text>(2E)-octenoyl-[ACP] + NADPH + H(+) = octanoyl-[ACP] + NADP(+)</text>
        <dbReference type="Rhea" id="RHEA:41848"/>
        <dbReference type="Rhea" id="RHEA-COMP:9635"/>
        <dbReference type="Rhea" id="RHEA-COMP:9636"/>
        <dbReference type="ChEBI" id="CHEBI:15378"/>
        <dbReference type="ChEBI" id="CHEBI:57783"/>
        <dbReference type="ChEBI" id="CHEBI:58349"/>
        <dbReference type="ChEBI" id="CHEBI:78462"/>
        <dbReference type="ChEBI" id="CHEBI:78463"/>
    </reaction>
    <physiologicalReaction direction="left-to-right" evidence="48">
        <dbReference type="Rhea" id="RHEA:41849"/>
    </physiologicalReaction>
</comment>
<dbReference type="InterPro" id="IPR016036">
    <property type="entry name" value="Malonyl_transacylase_ACP-bd"/>
</dbReference>
<dbReference type="GO" id="GO:0004315">
    <property type="term" value="F:3-oxoacyl-[acyl-carrier-protein] synthase activity"/>
    <property type="evidence" value="ECO:0007669"/>
    <property type="project" value="UniProtKB-EC"/>
</dbReference>
<dbReference type="GO" id="GO:0004313">
    <property type="term" value="F:[acyl-carrier-protein] S-acetyltransferase activity"/>
    <property type="evidence" value="ECO:0007669"/>
    <property type="project" value="UniProtKB-EC"/>
</dbReference>
<evidence type="ECO:0000256" key="2">
    <source>
        <dbReference type="ARBA" id="ARBA00012004"/>
    </source>
</evidence>
<dbReference type="InterPro" id="IPR014043">
    <property type="entry name" value="Acyl_transferase_dom"/>
</dbReference>
<dbReference type="FunFam" id="1.10.1200.10:FF:000013">
    <property type="entry name" value="Fatty acid synthase"/>
    <property type="match status" value="1"/>
</dbReference>
<evidence type="ECO:0000256" key="21">
    <source>
        <dbReference type="ARBA" id="ARBA00023160"/>
    </source>
</evidence>
<comment type="catalytic activity">
    <reaction evidence="55">
        <text>(2E)-octadecenoyl-[ACP] + NADPH + H(+) = octadecanoyl-[ACP] + NADP(+)</text>
        <dbReference type="Rhea" id="RHEA:41928"/>
        <dbReference type="Rhea" id="RHEA-COMP:9655"/>
        <dbReference type="Rhea" id="RHEA-COMP:9656"/>
        <dbReference type="ChEBI" id="CHEBI:15378"/>
        <dbReference type="ChEBI" id="CHEBI:57783"/>
        <dbReference type="ChEBI" id="CHEBI:58349"/>
        <dbReference type="ChEBI" id="CHEBI:78489"/>
        <dbReference type="ChEBI" id="CHEBI:78495"/>
    </reaction>
    <physiologicalReaction direction="left-to-right" evidence="55">
        <dbReference type="Rhea" id="RHEA:41929"/>
    </physiologicalReaction>
</comment>
<evidence type="ECO:0000256" key="32">
    <source>
        <dbReference type="ARBA" id="ARBA00023442"/>
    </source>
</evidence>
<dbReference type="EC" id="3.1.2.14" evidence="3"/>
<comment type="catalytic activity">
    <reaction evidence="63">
        <text>octanoyl-[ACP] + malonyl-[ACP] + H(+) = 3-oxodecanoyl-[ACP] + holo-[ACP] + CO2</text>
        <dbReference type="Rhea" id="RHEA:41852"/>
        <dbReference type="Rhea" id="RHEA-COMP:9623"/>
        <dbReference type="Rhea" id="RHEA-COMP:9636"/>
        <dbReference type="Rhea" id="RHEA-COMP:9637"/>
        <dbReference type="Rhea" id="RHEA-COMP:9685"/>
        <dbReference type="ChEBI" id="CHEBI:15378"/>
        <dbReference type="ChEBI" id="CHEBI:16526"/>
        <dbReference type="ChEBI" id="CHEBI:64479"/>
        <dbReference type="ChEBI" id="CHEBI:78449"/>
        <dbReference type="ChEBI" id="CHEBI:78463"/>
        <dbReference type="ChEBI" id="CHEBI:78464"/>
    </reaction>
    <physiologicalReaction direction="left-to-right" evidence="63">
        <dbReference type="Rhea" id="RHEA:41853"/>
    </physiologicalReaction>
</comment>
<comment type="caution">
    <text evidence="68">The sequence shown here is derived from an EMBL/GenBank/DDBJ whole genome shotgun (WGS) entry which is preliminary data.</text>
</comment>
<keyword evidence="15" id="KW-0521">NADP</keyword>
<evidence type="ECO:0000256" key="16">
    <source>
        <dbReference type="ARBA" id="ARBA00022898"/>
    </source>
</evidence>
<dbReference type="SMART" id="SM00826">
    <property type="entry name" value="PKS_DH"/>
    <property type="match status" value="1"/>
</dbReference>
<dbReference type="Gene3D" id="3.30.70.3290">
    <property type="match status" value="1"/>
</dbReference>
<dbReference type="InterPro" id="IPR020843">
    <property type="entry name" value="ER"/>
</dbReference>
<protein>
    <recommendedName>
        <fullName evidence="7">Fatty acid synthase</fullName>
        <ecNumber evidence="5">1.1.1.100</ecNumber>
        <ecNumber evidence="2">1.3.1.39</ecNumber>
        <ecNumber evidence="6">2.3.1.41</ecNumber>
        <ecNumber evidence="4">2.3.1.85</ecNumber>
        <ecNumber evidence="3">3.1.2.14</ecNumber>
    </recommendedName>
</protein>
<evidence type="ECO:0000256" key="17">
    <source>
        <dbReference type="ARBA" id="ARBA00022990"/>
    </source>
</evidence>
<keyword evidence="10" id="KW-0597">Phosphoprotein</keyword>
<evidence type="ECO:0000313" key="69">
    <source>
        <dbReference type="Proteomes" id="UP001152320"/>
    </source>
</evidence>
<evidence type="ECO:0000256" key="59">
    <source>
        <dbReference type="ARBA" id="ARBA00049414"/>
    </source>
</evidence>
<evidence type="ECO:0000256" key="39">
    <source>
        <dbReference type="ARBA" id="ARBA00047500"/>
    </source>
</evidence>
<comment type="catalytic activity">
    <reaction evidence="30">
        <text>(3R)-hydroxyhexadecanoyl-[ACP] = (2E)-hexadecenoyl-[ACP] + H2O</text>
        <dbReference type="Rhea" id="RHEA:41908"/>
        <dbReference type="Rhea" id="RHEA-COMP:9650"/>
        <dbReference type="Rhea" id="RHEA-COMP:9651"/>
        <dbReference type="ChEBI" id="CHEBI:15377"/>
        <dbReference type="ChEBI" id="CHEBI:78480"/>
        <dbReference type="ChEBI" id="CHEBI:78481"/>
    </reaction>
    <physiologicalReaction direction="left-to-right" evidence="30">
        <dbReference type="Rhea" id="RHEA:41909"/>
    </physiologicalReaction>
</comment>
<dbReference type="InterPro" id="IPR014031">
    <property type="entry name" value="Ketoacyl_synth_C"/>
</dbReference>
<evidence type="ECO:0000256" key="35">
    <source>
        <dbReference type="ARBA" id="ARBA00047394"/>
    </source>
</evidence>
<dbReference type="Pfam" id="PF16197">
    <property type="entry name" value="KAsynt_C_assoc"/>
    <property type="match status" value="1"/>
</dbReference>
<dbReference type="GO" id="GO:0141148">
    <property type="term" value="F:enoyl-[acyl-carrier-protein] reductase (NADPH) activity"/>
    <property type="evidence" value="ECO:0007669"/>
    <property type="project" value="UniProtKB-EC"/>
</dbReference>
<comment type="catalytic activity">
    <reaction evidence="27">
        <text>a (3R)-hydroxyacyl-[ACP] = a (2E)-enoyl-[ACP] + H2O</text>
        <dbReference type="Rhea" id="RHEA:13097"/>
        <dbReference type="Rhea" id="RHEA-COMP:9925"/>
        <dbReference type="Rhea" id="RHEA-COMP:9945"/>
        <dbReference type="ChEBI" id="CHEBI:15377"/>
        <dbReference type="ChEBI" id="CHEBI:78784"/>
        <dbReference type="ChEBI" id="CHEBI:78827"/>
        <dbReference type="EC" id="4.2.1.59"/>
    </reaction>
    <physiologicalReaction direction="left-to-right" evidence="27">
        <dbReference type="Rhea" id="RHEA:13098"/>
    </physiologicalReaction>
</comment>
<comment type="catalytic activity">
    <reaction evidence="28">
        <text>(3R)-hydroxytetradecanoyl-[ACP] = (2E)-tetradecenoyl-[ACP] + H2O</text>
        <dbReference type="Rhea" id="RHEA:41892"/>
        <dbReference type="Rhea" id="RHEA-COMP:9646"/>
        <dbReference type="Rhea" id="RHEA-COMP:9647"/>
        <dbReference type="ChEBI" id="CHEBI:15377"/>
        <dbReference type="ChEBI" id="CHEBI:78474"/>
        <dbReference type="ChEBI" id="CHEBI:78475"/>
    </reaction>
    <physiologicalReaction direction="left-to-right" evidence="28">
        <dbReference type="Rhea" id="RHEA:41893"/>
    </physiologicalReaction>
</comment>
<evidence type="ECO:0000256" key="43">
    <source>
        <dbReference type="ARBA" id="ARBA00047953"/>
    </source>
</evidence>
<evidence type="ECO:0000256" key="3">
    <source>
        <dbReference type="ARBA" id="ARBA00012480"/>
    </source>
</evidence>
<comment type="catalytic activity">
    <reaction evidence="38">
        <text>tetradecanoyl-[ACP] + malonyl-[ACP] + H(+) = 3-oxohexadecanoyl-[ACP] + holo-[ACP] + CO2</text>
        <dbReference type="Rhea" id="RHEA:41900"/>
        <dbReference type="Rhea" id="RHEA-COMP:9623"/>
        <dbReference type="Rhea" id="RHEA-COMP:9648"/>
        <dbReference type="Rhea" id="RHEA-COMP:9649"/>
        <dbReference type="Rhea" id="RHEA-COMP:9685"/>
        <dbReference type="ChEBI" id="CHEBI:15378"/>
        <dbReference type="ChEBI" id="CHEBI:16526"/>
        <dbReference type="ChEBI" id="CHEBI:64479"/>
        <dbReference type="ChEBI" id="CHEBI:78449"/>
        <dbReference type="ChEBI" id="CHEBI:78477"/>
        <dbReference type="ChEBI" id="CHEBI:78478"/>
    </reaction>
    <physiologicalReaction direction="left-to-right" evidence="38">
        <dbReference type="Rhea" id="RHEA:41901"/>
    </physiologicalReaction>
</comment>
<comment type="catalytic activity">
    <reaction evidence="56">
        <text>decanoyl-[ACP] + malonyl-[ACP] + H(+) = 3-oxododecanoyl-[ACP] + holo-[ACP] + CO2</text>
        <dbReference type="Rhea" id="RHEA:41868"/>
        <dbReference type="Rhea" id="RHEA-COMP:9623"/>
        <dbReference type="Rhea" id="RHEA-COMP:9640"/>
        <dbReference type="Rhea" id="RHEA-COMP:9641"/>
        <dbReference type="Rhea" id="RHEA-COMP:9685"/>
        <dbReference type="ChEBI" id="CHEBI:15378"/>
        <dbReference type="ChEBI" id="CHEBI:16526"/>
        <dbReference type="ChEBI" id="CHEBI:64479"/>
        <dbReference type="ChEBI" id="CHEBI:78449"/>
        <dbReference type="ChEBI" id="CHEBI:78468"/>
        <dbReference type="ChEBI" id="CHEBI:78469"/>
    </reaction>
    <physiologicalReaction direction="left-to-right" evidence="56">
        <dbReference type="Rhea" id="RHEA:41869"/>
    </physiologicalReaction>
</comment>
<comment type="catalytic activity">
    <reaction evidence="23">
        <text>(3R)-hydroxyoctanoyl-[ACP] = (2E)-octenoyl-[ACP] + H2O</text>
        <dbReference type="Rhea" id="RHEA:41844"/>
        <dbReference type="Rhea" id="RHEA-COMP:9634"/>
        <dbReference type="Rhea" id="RHEA-COMP:9635"/>
        <dbReference type="ChEBI" id="CHEBI:15377"/>
        <dbReference type="ChEBI" id="CHEBI:78461"/>
        <dbReference type="ChEBI" id="CHEBI:78462"/>
    </reaction>
    <physiologicalReaction direction="left-to-right" evidence="23">
        <dbReference type="Rhea" id="RHEA:41845"/>
    </physiologicalReaction>
</comment>
<organism evidence="68 69">
    <name type="scientific">Holothuria leucospilota</name>
    <name type="common">Black long sea cucumber</name>
    <name type="synonym">Mertensiothuria leucospilota</name>
    <dbReference type="NCBI Taxonomy" id="206669"/>
    <lineage>
        <taxon>Eukaryota</taxon>
        <taxon>Metazoa</taxon>
        <taxon>Echinodermata</taxon>
        <taxon>Eleutherozoa</taxon>
        <taxon>Echinozoa</taxon>
        <taxon>Holothuroidea</taxon>
        <taxon>Aspidochirotacea</taxon>
        <taxon>Aspidochirotida</taxon>
        <taxon>Holothuriidae</taxon>
        <taxon>Holothuria</taxon>
    </lineage>
</organism>
<reference evidence="68" key="1">
    <citation type="submission" date="2021-10" db="EMBL/GenBank/DDBJ databases">
        <title>Tropical sea cucumber genome reveals ecological adaptation and Cuvierian tubules defense mechanism.</title>
        <authorList>
            <person name="Chen T."/>
        </authorList>
    </citation>
    <scope>NUCLEOTIDE SEQUENCE</scope>
    <source>
        <strain evidence="68">Nanhai2018</strain>
        <tissue evidence="68">Muscle</tissue>
    </source>
</reference>
<evidence type="ECO:0000256" key="61">
    <source>
        <dbReference type="ARBA" id="ARBA00049449"/>
    </source>
</evidence>
<dbReference type="Proteomes" id="UP001152320">
    <property type="component" value="Chromosome 15"/>
</dbReference>
<dbReference type="InterPro" id="IPR013149">
    <property type="entry name" value="ADH-like_C"/>
</dbReference>
<dbReference type="SUPFAM" id="SSF53901">
    <property type="entry name" value="Thiolase-like"/>
    <property type="match status" value="1"/>
</dbReference>
<dbReference type="InterPro" id="IPR001227">
    <property type="entry name" value="Ac_transferase_dom_sf"/>
</dbReference>
<keyword evidence="8" id="KW-0596">Phosphopantetheine</keyword>
<dbReference type="EC" id="2.3.1.85" evidence="4"/>
<keyword evidence="9" id="KW-0444">Lipid biosynthesis</keyword>
<evidence type="ECO:0000256" key="45">
    <source>
        <dbReference type="ARBA" id="ARBA00048051"/>
    </source>
</evidence>
<evidence type="ECO:0000256" key="49">
    <source>
        <dbReference type="ARBA" id="ARBA00048506"/>
    </source>
</evidence>
<evidence type="ECO:0000256" key="22">
    <source>
        <dbReference type="ARBA" id="ARBA00023268"/>
    </source>
</evidence>
<evidence type="ECO:0000256" key="37">
    <source>
        <dbReference type="ARBA" id="ARBA00047440"/>
    </source>
</evidence>
<evidence type="ECO:0000256" key="24">
    <source>
        <dbReference type="ARBA" id="ARBA00023351"/>
    </source>
</evidence>
<evidence type="ECO:0000256" key="41">
    <source>
        <dbReference type="ARBA" id="ARBA00047810"/>
    </source>
</evidence>
<comment type="catalytic activity">
    <reaction evidence="40">
        <text>dodecanoyl-[ACP] + malonyl-[ACP] + H(+) = 3-oxotetradecanoyl-[ACP] + holo-[ACP] + CO2</text>
        <dbReference type="Rhea" id="RHEA:41884"/>
        <dbReference type="Rhea" id="RHEA-COMP:9623"/>
        <dbReference type="Rhea" id="RHEA-COMP:9644"/>
        <dbReference type="Rhea" id="RHEA-COMP:9645"/>
        <dbReference type="Rhea" id="RHEA-COMP:9685"/>
        <dbReference type="ChEBI" id="CHEBI:15378"/>
        <dbReference type="ChEBI" id="CHEBI:16526"/>
        <dbReference type="ChEBI" id="CHEBI:64479"/>
        <dbReference type="ChEBI" id="CHEBI:65264"/>
        <dbReference type="ChEBI" id="CHEBI:78449"/>
        <dbReference type="ChEBI" id="CHEBI:78473"/>
    </reaction>
    <physiologicalReaction direction="left-to-right" evidence="40">
        <dbReference type="Rhea" id="RHEA:41885"/>
    </physiologicalReaction>
</comment>
<dbReference type="Gene3D" id="3.40.50.1820">
    <property type="entry name" value="alpha/beta hydrolase"/>
    <property type="match status" value="1"/>
</dbReference>
<dbReference type="SMART" id="SM00825">
    <property type="entry name" value="PKS_KS"/>
    <property type="match status" value="1"/>
</dbReference>
<dbReference type="InterPro" id="IPR011032">
    <property type="entry name" value="GroES-like_sf"/>
</dbReference>
<dbReference type="InterPro" id="IPR050091">
    <property type="entry name" value="PKS_NRPS_Biosynth_Enz"/>
</dbReference>
<dbReference type="SUPFAM" id="SSF53335">
    <property type="entry name" value="S-adenosyl-L-methionine-dependent methyltransferases"/>
    <property type="match status" value="1"/>
</dbReference>
<dbReference type="SMART" id="SM00827">
    <property type="entry name" value="PKS_AT"/>
    <property type="match status" value="1"/>
</dbReference>
<comment type="catalytic activity">
    <reaction evidence="51">
        <text>a 2,3-saturated acyl-[ACP] + NADP(+) = a (2E)-enoyl-[ACP] + NADPH + H(+)</text>
        <dbReference type="Rhea" id="RHEA:22564"/>
        <dbReference type="Rhea" id="RHEA-COMP:9925"/>
        <dbReference type="Rhea" id="RHEA-COMP:9926"/>
        <dbReference type="ChEBI" id="CHEBI:15378"/>
        <dbReference type="ChEBI" id="CHEBI:57783"/>
        <dbReference type="ChEBI" id="CHEBI:58349"/>
        <dbReference type="ChEBI" id="CHEBI:78784"/>
        <dbReference type="ChEBI" id="CHEBI:78785"/>
        <dbReference type="EC" id="1.3.1.39"/>
    </reaction>
    <physiologicalReaction direction="right-to-left" evidence="51">
        <dbReference type="Rhea" id="RHEA:22566"/>
    </physiologicalReaction>
</comment>
<dbReference type="InterPro" id="IPR018201">
    <property type="entry name" value="Ketoacyl_synth_AS"/>
</dbReference>
<dbReference type="InterPro" id="IPR029058">
    <property type="entry name" value="AB_hydrolase_fold"/>
</dbReference>
<comment type="catalytic activity">
    <reaction evidence="58">
        <text>3-oxododecanoyl-[ACP] + NADPH + H(+) = (3R)-hydroxydodecanoyl-[ACP] + NADP(+)</text>
        <dbReference type="Rhea" id="RHEA:41872"/>
        <dbReference type="Rhea" id="RHEA-COMP:9641"/>
        <dbReference type="Rhea" id="RHEA-COMP:9642"/>
        <dbReference type="ChEBI" id="CHEBI:15378"/>
        <dbReference type="ChEBI" id="CHEBI:57783"/>
        <dbReference type="ChEBI" id="CHEBI:58349"/>
        <dbReference type="ChEBI" id="CHEBI:78469"/>
        <dbReference type="ChEBI" id="CHEBI:78470"/>
    </reaction>
    <physiologicalReaction direction="left-to-right" evidence="58">
        <dbReference type="Rhea" id="RHEA:41873"/>
    </physiologicalReaction>
</comment>
<dbReference type="SUPFAM" id="SSF50129">
    <property type="entry name" value="GroES-like"/>
    <property type="match status" value="1"/>
</dbReference>
<evidence type="ECO:0000259" key="67">
    <source>
        <dbReference type="PROSITE" id="PS52019"/>
    </source>
</evidence>
<evidence type="ECO:0000256" key="40">
    <source>
        <dbReference type="ARBA" id="ARBA00047578"/>
    </source>
</evidence>
<evidence type="ECO:0000256" key="48">
    <source>
        <dbReference type="ARBA" id="ARBA00048420"/>
    </source>
</evidence>
<dbReference type="Gene3D" id="3.40.50.720">
    <property type="entry name" value="NAD(P)-binding Rossmann-like Domain"/>
    <property type="match status" value="1"/>
</dbReference>
<evidence type="ECO:0000256" key="10">
    <source>
        <dbReference type="ARBA" id="ARBA00022553"/>
    </source>
</evidence>
<comment type="function">
    <text evidence="32">Fatty acid synthetase is a multifunctional enzyme that catalyzes the de novo biosynthesis of long-chain saturated fatty acids starting from acetyl-CoA and malonyl-CoA in the presence of NADPH. This multifunctional protein contains 7 catalytic activities and a site for the binding of the prosthetic group 4'-phosphopantetheine of the acyl carrier protein ([ACP]) domain.</text>
</comment>
<dbReference type="InterPro" id="IPR032821">
    <property type="entry name" value="PKS_assoc"/>
</dbReference>
<evidence type="ECO:0000256" key="54">
    <source>
        <dbReference type="ARBA" id="ARBA00048935"/>
    </source>
</evidence>
<evidence type="ECO:0000256" key="62">
    <source>
        <dbReference type="ARBA" id="ARBA00049521"/>
    </source>
</evidence>
<dbReference type="GO" id="GO:0031177">
    <property type="term" value="F:phosphopantetheine binding"/>
    <property type="evidence" value="ECO:0007669"/>
    <property type="project" value="InterPro"/>
</dbReference>
<dbReference type="Gene3D" id="3.40.47.10">
    <property type="match status" value="1"/>
</dbReference>
<keyword evidence="13" id="KW-0378">Hydrolase</keyword>
<comment type="catalytic activity">
    <reaction evidence="46">
        <text>(2E)-dodecenoyl-[ACP] + NADPH + H(+) = dodecanoyl-[ACP] + NADP(+)</text>
        <dbReference type="Rhea" id="RHEA:41880"/>
        <dbReference type="Rhea" id="RHEA-COMP:9643"/>
        <dbReference type="Rhea" id="RHEA-COMP:9644"/>
        <dbReference type="ChEBI" id="CHEBI:15378"/>
        <dbReference type="ChEBI" id="CHEBI:57783"/>
        <dbReference type="ChEBI" id="CHEBI:58349"/>
        <dbReference type="ChEBI" id="CHEBI:65264"/>
        <dbReference type="ChEBI" id="CHEBI:78472"/>
    </reaction>
    <physiologicalReaction direction="left-to-right" evidence="46">
        <dbReference type="Rhea" id="RHEA:41881"/>
    </physiologicalReaction>
</comment>
<dbReference type="SMART" id="SM00822">
    <property type="entry name" value="PKS_KR"/>
    <property type="match status" value="1"/>
</dbReference>
<evidence type="ECO:0000256" key="29">
    <source>
        <dbReference type="ARBA" id="ARBA00023399"/>
    </source>
</evidence>
<evidence type="ECO:0000256" key="36">
    <source>
        <dbReference type="ARBA" id="ARBA00047400"/>
    </source>
</evidence>
<evidence type="ECO:0000256" key="58">
    <source>
        <dbReference type="ARBA" id="ARBA00049263"/>
    </source>
</evidence>
<gene>
    <name evidence="68" type="ORF">HOLleu_31113</name>
</gene>
<dbReference type="Pfam" id="PF00550">
    <property type="entry name" value="PP-binding"/>
    <property type="match status" value="1"/>
</dbReference>
<dbReference type="CDD" id="cd00833">
    <property type="entry name" value="PKS"/>
    <property type="match status" value="1"/>
</dbReference>
<comment type="catalytic activity">
    <reaction evidence="31">
        <text>(3R)-hydroxybutanoyl-[ACP] = (2E)-butenoyl-[ACP] + H2O</text>
        <dbReference type="Rhea" id="RHEA:41808"/>
        <dbReference type="Rhea" id="RHEA-COMP:9626"/>
        <dbReference type="Rhea" id="RHEA-COMP:9627"/>
        <dbReference type="ChEBI" id="CHEBI:15377"/>
        <dbReference type="ChEBI" id="CHEBI:78451"/>
        <dbReference type="ChEBI" id="CHEBI:78453"/>
    </reaction>
    <physiologicalReaction direction="left-to-right" evidence="31">
        <dbReference type="Rhea" id="RHEA:41809"/>
    </physiologicalReaction>
</comment>
<feature type="domain" description="Ketosynthase family 3 (KS3)" evidence="66">
    <location>
        <begin position="2"/>
        <end position="417"/>
    </location>
</feature>
<dbReference type="Pfam" id="PF21149">
    <property type="entry name" value="FAS_pseudo-KR"/>
    <property type="match status" value="1"/>
</dbReference>
<evidence type="ECO:0000256" key="5">
    <source>
        <dbReference type="ARBA" id="ARBA00012948"/>
    </source>
</evidence>
<comment type="catalytic activity">
    <reaction evidence="35">
        <text>hexanoyl-[ACP] + malonyl-[ACP] + H(+) = 3-oxooctanoyl-[ACP] + holo-[ACP] + CO2</text>
        <dbReference type="Rhea" id="RHEA:41836"/>
        <dbReference type="Rhea" id="RHEA-COMP:9623"/>
        <dbReference type="Rhea" id="RHEA-COMP:9632"/>
        <dbReference type="Rhea" id="RHEA-COMP:9633"/>
        <dbReference type="Rhea" id="RHEA-COMP:9685"/>
        <dbReference type="ChEBI" id="CHEBI:15378"/>
        <dbReference type="ChEBI" id="CHEBI:16526"/>
        <dbReference type="ChEBI" id="CHEBI:64479"/>
        <dbReference type="ChEBI" id="CHEBI:78449"/>
        <dbReference type="ChEBI" id="CHEBI:78459"/>
        <dbReference type="ChEBI" id="CHEBI:78460"/>
    </reaction>
    <physiologicalReaction direction="left-to-right" evidence="35">
        <dbReference type="Rhea" id="RHEA:41837"/>
    </physiologicalReaction>
</comment>
<dbReference type="Pfam" id="PF00109">
    <property type="entry name" value="ketoacyl-synt"/>
    <property type="match status" value="1"/>
</dbReference>
<comment type="catalytic activity">
    <reaction evidence="45">
        <text>hexadecanoyl-[ACP] + malonyl-[ACP] + H(+) = 3-oxooctadecanoyl-[ACP] + holo-[ACP] + CO2</text>
        <dbReference type="Rhea" id="RHEA:41916"/>
        <dbReference type="Rhea" id="RHEA-COMP:9623"/>
        <dbReference type="Rhea" id="RHEA-COMP:9652"/>
        <dbReference type="Rhea" id="RHEA-COMP:9653"/>
        <dbReference type="Rhea" id="RHEA-COMP:9685"/>
        <dbReference type="ChEBI" id="CHEBI:15378"/>
        <dbReference type="ChEBI" id="CHEBI:16526"/>
        <dbReference type="ChEBI" id="CHEBI:64479"/>
        <dbReference type="ChEBI" id="CHEBI:78449"/>
        <dbReference type="ChEBI" id="CHEBI:78483"/>
        <dbReference type="ChEBI" id="CHEBI:78487"/>
    </reaction>
    <physiologicalReaction direction="left-to-right" evidence="45">
        <dbReference type="Rhea" id="RHEA:41917"/>
    </physiologicalReaction>
</comment>
<feature type="active site" description="Proton donor; for dehydratase activity" evidence="64">
    <location>
        <position position="1042"/>
    </location>
</feature>
<dbReference type="InterPro" id="IPR049552">
    <property type="entry name" value="PKS_DH_N"/>
</dbReference>
<evidence type="ECO:0000256" key="34">
    <source>
        <dbReference type="ARBA" id="ARBA00047300"/>
    </source>
</evidence>
<dbReference type="InterPro" id="IPR042104">
    <property type="entry name" value="PKS_dehydratase_sf"/>
</dbReference>
<dbReference type="InterPro" id="IPR020806">
    <property type="entry name" value="PKS_PP-bd"/>
</dbReference>
<dbReference type="EC" id="1.3.1.39" evidence="2"/>
<evidence type="ECO:0000256" key="38">
    <source>
        <dbReference type="ARBA" id="ARBA00047451"/>
    </source>
</evidence>
<comment type="catalytic activity">
    <reaction evidence="43">
        <text>3-oxobutanoyl-[ACP] + NADPH + H(+) = (3R)-hydroxybutanoyl-[ACP] + NADP(+)</text>
        <dbReference type="Rhea" id="RHEA:41804"/>
        <dbReference type="Rhea" id="RHEA-COMP:9625"/>
        <dbReference type="Rhea" id="RHEA-COMP:9626"/>
        <dbReference type="ChEBI" id="CHEBI:15378"/>
        <dbReference type="ChEBI" id="CHEBI:57783"/>
        <dbReference type="ChEBI" id="CHEBI:58349"/>
        <dbReference type="ChEBI" id="CHEBI:78450"/>
        <dbReference type="ChEBI" id="CHEBI:78451"/>
    </reaction>
    <physiologicalReaction direction="left-to-right" evidence="43">
        <dbReference type="Rhea" id="RHEA:41805"/>
    </physiologicalReaction>
</comment>
<evidence type="ECO:0000256" key="15">
    <source>
        <dbReference type="ARBA" id="ARBA00022857"/>
    </source>
</evidence>
<evidence type="ECO:0000256" key="60">
    <source>
        <dbReference type="ARBA" id="ARBA00049422"/>
    </source>
</evidence>
<comment type="catalytic activity">
    <reaction evidence="59">
        <text>3-oxohexadecanoyl-[ACP] + NADPH + H(+) = (3R)-hydroxyhexadecanoyl-[ACP] + NADP(+)</text>
        <dbReference type="Rhea" id="RHEA:41904"/>
        <dbReference type="Rhea" id="RHEA-COMP:9649"/>
        <dbReference type="Rhea" id="RHEA-COMP:9650"/>
        <dbReference type="ChEBI" id="CHEBI:15378"/>
        <dbReference type="ChEBI" id="CHEBI:57783"/>
        <dbReference type="ChEBI" id="CHEBI:58349"/>
        <dbReference type="ChEBI" id="CHEBI:78478"/>
        <dbReference type="ChEBI" id="CHEBI:78480"/>
    </reaction>
    <physiologicalReaction direction="left-to-right" evidence="59">
        <dbReference type="Rhea" id="RHEA:41905"/>
    </physiologicalReaction>
</comment>
<dbReference type="Pfam" id="PF00975">
    <property type="entry name" value="Thioesterase"/>
    <property type="match status" value="1"/>
</dbReference>
<feature type="region of interest" description="C-terminal hotdog fold" evidence="64">
    <location>
        <begin position="993"/>
        <end position="1129"/>
    </location>
</feature>
<comment type="catalytic activity">
    <reaction evidence="26">
        <text>(3R)-hydroxydecanoyl-[ACP] = (2E)-decenoyl-[ACP] + H2O</text>
        <dbReference type="Rhea" id="RHEA:41860"/>
        <dbReference type="Rhea" id="RHEA-COMP:9638"/>
        <dbReference type="Rhea" id="RHEA-COMP:9639"/>
        <dbReference type="ChEBI" id="CHEBI:15377"/>
        <dbReference type="ChEBI" id="CHEBI:78466"/>
        <dbReference type="ChEBI" id="CHEBI:78467"/>
    </reaction>
    <physiologicalReaction direction="left-to-right" evidence="26">
        <dbReference type="Rhea" id="RHEA:41861"/>
    </physiologicalReaction>
</comment>
<evidence type="ECO:0000256" key="18">
    <source>
        <dbReference type="ARBA" id="ARBA00023002"/>
    </source>
</evidence>
<dbReference type="InterPro" id="IPR016035">
    <property type="entry name" value="Acyl_Trfase/lysoPLipase"/>
</dbReference>
<comment type="catalytic activity">
    <reaction evidence="24">
        <text>(3R)-hydroxydodecanoyl-[ACP] = (2E)-dodecenoyl-[ACP] + H2O</text>
        <dbReference type="Rhea" id="RHEA:41876"/>
        <dbReference type="Rhea" id="RHEA-COMP:9642"/>
        <dbReference type="Rhea" id="RHEA-COMP:9643"/>
        <dbReference type="ChEBI" id="CHEBI:15377"/>
        <dbReference type="ChEBI" id="CHEBI:78470"/>
        <dbReference type="ChEBI" id="CHEBI:78472"/>
    </reaction>
    <physiologicalReaction direction="left-to-right" evidence="24">
        <dbReference type="Rhea" id="RHEA:41877"/>
    </physiologicalReaction>
</comment>
<evidence type="ECO:0000256" key="1">
    <source>
        <dbReference type="ARBA" id="ARBA00005189"/>
    </source>
</evidence>
<dbReference type="SUPFAM" id="SSF51735">
    <property type="entry name" value="NAD(P)-binding Rossmann-fold domains"/>
    <property type="match status" value="2"/>
</dbReference>
<dbReference type="GO" id="GO:0005737">
    <property type="term" value="C:cytoplasm"/>
    <property type="evidence" value="ECO:0007669"/>
    <property type="project" value="TreeGrafter"/>
</dbReference>
<feature type="domain" description="PKS/mFAS DH" evidence="67">
    <location>
        <begin position="861"/>
        <end position="1129"/>
    </location>
</feature>
<evidence type="ECO:0000256" key="7">
    <source>
        <dbReference type="ARBA" id="ARBA00018769"/>
    </source>
</evidence>
<dbReference type="Gene3D" id="3.10.129.110">
    <property type="entry name" value="Polyketide synthase dehydratase"/>
    <property type="match status" value="1"/>
</dbReference>
<comment type="catalytic activity">
    <reaction evidence="54">
        <text>3-oxotetradecanoyl-[ACP] + NADPH + H(+) = (3R)-hydroxytetradecanoyl-[ACP] + NADP(+)</text>
        <dbReference type="Rhea" id="RHEA:41888"/>
        <dbReference type="Rhea" id="RHEA-COMP:9645"/>
        <dbReference type="Rhea" id="RHEA-COMP:9646"/>
        <dbReference type="ChEBI" id="CHEBI:15378"/>
        <dbReference type="ChEBI" id="CHEBI:57783"/>
        <dbReference type="ChEBI" id="CHEBI:58349"/>
        <dbReference type="ChEBI" id="CHEBI:78473"/>
        <dbReference type="ChEBI" id="CHEBI:78474"/>
    </reaction>
    <physiologicalReaction direction="left-to-right" evidence="54">
        <dbReference type="Rhea" id="RHEA:41889"/>
    </physiologicalReaction>
</comment>
<keyword evidence="16" id="KW-0663">Pyridoxal phosphate</keyword>
<comment type="catalytic activity">
    <reaction evidence="49">
        <text>a fatty acyl-[ACP] + malonyl-[ACP] + H(+) = a 3-oxoacyl-[ACP] + holo-[ACP] + CO2</text>
        <dbReference type="Rhea" id="RHEA:22836"/>
        <dbReference type="Rhea" id="RHEA-COMP:9623"/>
        <dbReference type="Rhea" id="RHEA-COMP:9685"/>
        <dbReference type="Rhea" id="RHEA-COMP:9916"/>
        <dbReference type="Rhea" id="RHEA-COMP:14125"/>
        <dbReference type="ChEBI" id="CHEBI:15378"/>
        <dbReference type="ChEBI" id="CHEBI:16526"/>
        <dbReference type="ChEBI" id="CHEBI:64479"/>
        <dbReference type="ChEBI" id="CHEBI:78449"/>
        <dbReference type="ChEBI" id="CHEBI:78776"/>
        <dbReference type="ChEBI" id="CHEBI:138651"/>
        <dbReference type="EC" id="2.3.1.41"/>
    </reaction>
    <physiologicalReaction direction="left-to-right" evidence="49">
        <dbReference type="Rhea" id="RHEA:22837"/>
    </physiologicalReaction>
</comment>
<keyword evidence="18" id="KW-0560">Oxidoreductase</keyword>
<dbReference type="GO" id="GO:0019171">
    <property type="term" value="F:(3R)-hydroxyacyl-[acyl-carrier-protein] dehydratase activity"/>
    <property type="evidence" value="ECO:0007669"/>
    <property type="project" value="UniProtKB-EC"/>
</dbReference>
<dbReference type="GO" id="GO:0004312">
    <property type="term" value="F:fatty acid synthase activity"/>
    <property type="evidence" value="ECO:0007669"/>
    <property type="project" value="UniProtKB-EC"/>
</dbReference>
<keyword evidence="12" id="KW-0702">S-nitrosylation</keyword>
<dbReference type="PROSITE" id="PS52004">
    <property type="entry name" value="KS3_2"/>
    <property type="match status" value="1"/>
</dbReference>
<evidence type="ECO:0000256" key="19">
    <source>
        <dbReference type="ARBA" id="ARBA00023027"/>
    </source>
</evidence>
<comment type="catalytic activity">
    <reaction evidence="60">
        <text>3-oxooctanoyl-[ACP] + NADPH + H(+) = (3R)-hydroxyoctanoyl-[ACP] + NADP(+)</text>
        <dbReference type="Rhea" id="RHEA:41840"/>
        <dbReference type="Rhea" id="RHEA-COMP:9633"/>
        <dbReference type="Rhea" id="RHEA-COMP:9634"/>
        <dbReference type="ChEBI" id="CHEBI:15378"/>
        <dbReference type="ChEBI" id="CHEBI:57783"/>
        <dbReference type="ChEBI" id="CHEBI:58349"/>
        <dbReference type="ChEBI" id="CHEBI:78460"/>
        <dbReference type="ChEBI" id="CHEBI:78461"/>
    </reaction>
    <physiologicalReaction direction="left-to-right" evidence="60">
        <dbReference type="Rhea" id="RHEA:41841"/>
    </physiologicalReaction>
</comment>
<evidence type="ECO:0000256" key="51">
    <source>
        <dbReference type="ARBA" id="ARBA00048650"/>
    </source>
</evidence>
<evidence type="ECO:0000256" key="30">
    <source>
        <dbReference type="ARBA" id="ARBA00023401"/>
    </source>
</evidence>
<dbReference type="InterPro" id="IPR014030">
    <property type="entry name" value="Ketoacyl_synth_N"/>
</dbReference>
<evidence type="ECO:0000256" key="47">
    <source>
        <dbReference type="ARBA" id="ARBA00048289"/>
    </source>
</evidence>
<dbReference type="SUPFAM" id="SSF52151">
    <property type="entry name" value="FabD/lysophospholipase-like"/>
    <property type="match status" value="1"/>
</dbReference>
<dbReference type="EC" id="1.1.1.100" evidence="5"/>
<dbReference type="SUPFAM" id="SSF47336">
    <property type="entry name" value="ACP-like"/>
    <property type="match status" value="1"/>
</dbReference>
<dbReference type="InterPro" id="IPR013968">
    <property type="entry name" value="PKS_KR"/>
</dbReference>
<dbReference type="SMART" id="SM00829">
    <property type="entry name" value="PKS_ER"/>
    <property type="match status" value="1"/>
</dbReference>
<evidence type="ECO:0000256" key="31">
    <source>
        <dbReference type="ARBA" id="ARBA00023402"/>
    </source>
</evidence>
<evidence type="ECO:0000256" key="14">
    <source>
        <dbReference type="ARBA" id="ARBA00022832"/>
    </source>
</evidence>
<evidence type="ECO:0000256" key="55">
    <source>
        <dbReference type="ARBA" id="ARBA00049019"/>
    </source>
</evidence>
<evidence type="ECO:0000256" key="53">
    <source>
        <dbReference type="ARBA" id="ARBA00048704"/>
    </source>
</evidence>
<dbReference type="SUPFAM" id="SSF53474">
    <property type="entry name" value="alpha/beta-Hydrolases"/>
    <property type="match status" value="1"/>
</dbReference>
<comment type="catalytic activity">
    <reaction evidence="57">
        <text>(2E)-tetradecenoyl-[ACP] + NADPH + H(+) = tetradecanoyl-[ACP] + NADP(+)</text>
        <dbReference type="Rhea" id="RHEA:41896"/>
        <dbReference type="Rhea" id="RHEA-COMP:9647"/>
        <dbReference type="Rhea" id="RHEA-COMP:9648"/>
        <dbReference type="ChEBI" id="CHEBI:15378"/>
        <dbReference type="ChEBI" id="CHEBI:57783"/>
        <dbReference type="ChEBI" id="CHEBI:58349"/>
        <dbReference type="ChEBI" id="CHEBI:78475"/>
        <dbReference type="ChEBI" id="CHEBI:78477"/>
    </reaction>
    <physiologicalReaction direction="left-to-right" evidence="57">
        <dbReference type="Rhea" id="RHEA:41897"/>
    </physiologicalReaction>
</comment>
<evidence type="ECO:0000256" key="4">
    <source>
        <dbReference type="ARBA" id="ARBA00012873"/>
    </source>
</evidence>
<dbReference type="InterPro" id="IPR057326">
    <property type="entry name" value="KR_dom"/>
</dbReference>
<comment type="catalytic activity">
    <reaction evidence="39">
        <text>(2E)-butenoyl-[ACP] + NADPH + H(+) = butanoyl-[ACP] + NADP(+)</text>
        <dbReference type="Rhea" id="RHEA:41812"/>
        <dbReference type="Rhea" id="RHEA-COMP:9627"/>
        <dbReference type="Rhea" id="RHEA-COMP:9628"/>
        <dbReference type="ChEBI" id="CHEBI:15378"/>
        <dbReference type="ChEBI" id="CHEBI:57783"/>
        <dbReference type="ChEBI" id="CHEBI:58349"/>
        <dbReference type="ChEBI" id="CHEBI:78453"/>
        <dbReference type="ChEBI" id="CHEBI:78454"/>
    </reaction>
    <physiologicalReaction direction="left-to-right" evidence="39">
        <dbReference type="Rhea" id="RHEA:41813"/>
    </physiologicalReaction>
</comment>
<dbReference type="Gene3D" id="3.40.50.150">
    <property type="entry name" value="Vaccinia Virus protein VP39"/>
    <property type="match status" value="1"/>
</dbReference>
<dbReference type="Gene3D" id="3.40.366.10">
    <property type="entry name" value="Malonyl-Coenzyme A Acyl Carrier Protein, domain 2"/>
    <property type="match status" value="1"/>
</dbReference>
<dbReference type="Pfam" id="PF02801">
    <property type="entry name" value="Ketoacyl-synt_C"/>
    <property type="match status" value="1"/>
</dbReference>
<evidence type="ECO:0000256" key="20">
    <source>
        <dbReference type="ARBA" id="ARBA00023098"/>
    </source>
</evidence>
<dbReference type="Pfam" id="PF08659">
    <property type="entry name" value="KR"/>
    <property type="match status" value="1"/>
</dbReference>
<keyword evidence="11" id="KW-0808">Transferase</keyword>
<evidence type="ECO:0000256" key="11">
    <source>
        <dbReference type="ARBA" id="ARBA00022679"/>
    </source>
</evidence>
<evidence type="ECO:0000256" key="12">
    <source>
        <dbReference type="ARBA" id="ARBA00022799"/>
    </source>
</evidence>
<comment type="catalytic activity">
    <reaction evidence="52">
        <text>holo-[ACP] + acetyl-CoA = acetyl-[ACP] + CoA</text>
        <dbReference type="Rhea" id="RHEA:41788"/>
        <dbReference type="Rhea" id="RHEA-COMP:9621"/>
        <dbReference type="Rhea" id="RHEA-COMP:9685"/>
        <dbReference type="ChEBI" id="CHEBI:57287"/>
        <dbReference type="ChEBI" id="CHEBI:57288"/>
        <dbReference type="ChEBI" id="CHEBI:64479"/>
        <dbReference type="ChEBI" id="CHEBI:78446"/>
        <dbReference type="EC" id="2.3.1.38"/>
    </reaction>
    <physiologicalReaction direction="left-to-right" evidence="52">
        <dbReference type="Rhea" id="RHEA:41789"/>
    </physiologicalReaction>
</comment>
<evidence type="ECO:0000256" key="13">
    <source>
        <dbReference type="ARBA" id="ARBA00022801"/>
    </source>
</evidence>
<keyword evidence="14" id="KW-0276">Fatty acid metabolism</keyword>
<evidence type="ECO:0000256" key="44">
    <source>
        <dbReference type="ARBA" id="ARBA00047961"/>
    </source>
</evidence>
<evidence type="ECO:0000256" key="28">
    <source>
        <dbReference type="ARBA" id="ARBA00023398"/>
    </source>
</evidence>
<dbReference type="InterPro" id="IPR001031">
    <property type="entry name" value="Thioesterase"/>
</dbReference>
<dbReference type="InterPro" id="IPR049900">
    <property type="entry name" value="PKS_mFAS_DH"/>
</dbReference>
<dbReference type="Pfam" id="PF21089">
    <property type="entry name" value="PKS_DH_N"/>
    <property type="match status" value="1"/>
</dbReference>
<dbReference type="PROSITE" id="PS52019">
    <property type="entry name" value="PKS_MFAS_DH"/>
    <property type="match status" value="1"/>
</dbReference>
<dbReference type="InterPro" id="IPR036291">
    <property type="entry name" value="NAD(P)-bd_dom_sf"/>
</dbReference>
<comment type="pathway">
    <text evidence="1">Lipid metabolism.</text>
</comment>
<comment type="catalytic activity">
    <reaction evidence="34">
        <text>3-oxooctadecanoyl-[ACP] + NADPH + H(+) = (3R)-hydroxyoctadecanoyl-[ACP] + NADP(+)</text>
        <dbReference type="Rhea" id="RHEA:41920"/>
        <dbReference type="Rhea" id="RHEA-COMP:9653"/>
        <dbReference type="Rhea" id="RHEA-COMP:9654"/>
        <dbReference type="ChEBI" id="CHEBI:15378"/>
        <dbReference type="ChEBI" id="CHEBI:57783"/>
        <dbReference type="ChEBI" id="CHEBI:58349"/>
        <dbReference type="ChEBI" id="CHEBI:78487"/>
        <dbReference type="ChEBI" id="CHEBI:78488"/>
    </reaction>
    <physiologicalReaction direction="left-to-right" evidence="34">
        <dbReference type="Rhea" id="RHEA:41921"/>
    </physiologicalReaction>
</comment>
<keyword evidence="22" id="KW-0511">Multifunctional enzyme</keyword>
<keyword evidence="21" id="KW-0275">Fatty acid biosynthesis</keyword>
<evidence type="ECO:0000256" key="33">
    <source>
        <dbReference type="ARBA" id="ARBA00044883"/>
    </source>
</evidence>
<keyword evidence="20" id="KW-0443">Lipid metabolism</keyword>
<comment type="catalytic activity">
    <reaction evidence="37">
        <text>3-oxodecanoyl-[ACP] + NADPH + H(+) = (3R)-hydroxydecanoyl-[ACP] + NADP(+)</text>
        <dbReference type="Rhea" id="RHEA:41856"/>
        <dbReference type="Rhea" id="RHEA-COMP:9637"/>
        <dbReference type="Rhea" id="RHEA-COMP:9638"/>
        <dbReference type="ChEBI" id="CHEBI:15378"/>
        <dbReference type="ChEBI" id="CHEBI:57783"/>
        <dbReference type="ChEBI" id="CHEBI:58349"/>
        <dbReference type="ChEBI" id="CHEBI:78464"/>
        <dbReference type="ChEBI" id="CHEBI:78466"/>
    </reaction>
    <physiologicalReaction direction="left-to-right" evidence="37">
        <dbReference type="Rhea" id="RHEA:41857"/>
    </physiologicalReaction>
</comment>
<dbReference type="SMART" id="SM00823">
    <property type="entry name" value="PKS_PP"/>
    <property type="match status" value="1"/>
</dbReference>
<evidence type="ECO:0000256" key="50">
    <source>
        <dbReference type="ARBA" id="ARBA00048571"/>
    </source>
</evidence>
<comment type="catalytic activity">
    <reaction evidence="29">
        <text>(3R)-hydroxyoctadecanoyl-[ACP] = (2E)-octadecenoyl-[ACP] + H2O</text>
        <dbReference type="Rhea" id="RHEA:41924"/>
        <dbReference type="Rhea" id="RHEA-COMP:9654"/>
        <dbReference type="Rhea" id="RHEA-COMP:9655"/>
        <dbReference type="ChEBI" id="CHEBI:15377"/>
        <dbReference type="ChEBI" id="CHEBI:78488"/>
        <dbReference type="ChEBI" id="CHEBI:78489"/>
    </reaction>
    <physiologicalReaction direction="left-to-right" evidence="29">
        <dbReference type="Rhea" id="RHEA:41925"/>
    </physiologicalReaction>
</comment>
<dbReference type="Pfam" id="PF00107">
    <property type="entry name" value="ADH_zinc_N"/>
    <property type="match status" value="1"/>
</dbReference>
<dbReference type="PROSITE" id="PS50075">
    <property type="entry name" value="CARRIER"/>
    <property type="match status" value="1"/>
</dbReference>
<dbReference type="FunFam" id="3.90.180.10:FF:000015">
    <property type="entry name" value="Fatty acid synthase"/>
    <property type="match status" value="1"/>
</dbReference>
<dbReference type="GO" id="GO:0016297">
    <property type="term" value="F:fatty acyl-[ACP] hydrolase activity"/>
    <property type="evidence" value="ECO:0007669"/>
    <property type="project" value="UniProtKB-EC"/>
</dbReference>
<name>A0A9Q1BLH0_HOLLE</name>
<evidence type="ECO:0000256" key="42">
    <source>
        <dbReference type="ARBA" id="ARBA00047897"/>
    </source>
</evidence>
<keyword evidence="17" id="KW-0007">Acetylation</keyword>
<dbReference type="SUPFAM" id="SSF55048">
    <property type="entry name" value="Probable ACP-binding domain of malonyl-CoA ACP transacylase"/>
    <property type="match status" value="1"/>
</dbReference>
<dbReference type="PANTHER" id="PTHR43775">
    <property type="entry name" value="FATTY ACID SYNTHASE"/>
    <property type="match status" value="1"/>
</dbReference>
<dbReference type="PANTHER" id="PTHR43775:SF7">
    <property type="entry name" value="FATTY ACID SYNTHASE"/>
    <property type="match status" value="1"/>
</dbReference>
<comment type="catalytic activity">
    <reaction evidence="53">
        <text>hexadecanoyl-[ACP] + H2O = hexadecanoate + holo-[ACP] + H(+)</text>
        <dbReference type="Rhea" id="RHEA:41932"/>
        <dbReference type="Rhea" id="RHEA-COMP:9652"/>
        <dbReference type="Rhea" id="RHEA-COMP:9685"/>
        <dbReference type="ChEBI" id="CHEBI:7896"/>
        <dbReference type="ChEBI" id="CHEBI:15377"/>
        <dbReference type="ChEBI" id="CHEBI:15378"/>
        <dbReference type="ChEBI" id="CHEBI:64479"/>
        <dbReference type="ChEBI" id="CHEBI:78483"/>
        <dbReference type="EC" id="3.1.2.14"/>
    </reaction>
    <physiologicalReaction direction="left-to-right" evidence="53">
        <dbReference type="Rhea" id="RHEA:41933"/>
    </physiologicalReaction>
</comment>
<dbReference type="Gene3D" id="3.90.180.10">
    <property type="entry name" value="Medium-chain alcohol dehydrogenases, catalytic domain"/>
    <property type="match status" value="1"/>
</dbReference>
<feature type="region of interest" description="N-terminal hotdog fold" evidence="64">
    <location>
        <begin position="861"/>
        <end position="981"/>
    </location>
</feature>
<dbReference type="EMBL" id="JAIZAY010000015">
    <property type="protein sequence ID" value="KAJ8028778.1"/>
    <property type="molecule type" value="Genomic_DNA"/>
</dbReference>
<comment type="catalytic activity">
    <reaction evidence="61">
        <text>butanoyl-[ACP] + malonyl-[ACP] + H(+) = 3-oxohexanoyl-[ACP] + holo-[ACP] + CO2</text>
        <dbReference type="Rhea" id="RHEA:41820"/>
        <dbReference type="Rhea" id="RHEA-COMP:9623"/>
        <dbReference type="Rhea" id="RHEA-COMP:9628"/>
        <dbReference type="Rhea" id="RHEA-COMP:9629"/>
        <dbReference type="Rhea" id="RHEA-COMP:9685"/>
        <dbReference type="ChEBI" id="CHEBI:15378"/>
        <dbReference type="ChEBI" id="CHEBI:16526"/>
        <dbReference type="ChEBI" id="CHEBI:64479"/>
        <dbReference type="ChEBI" id="CHEBI:78449"/>
        <dbReference type="ChEBI" id="CHEBI:78454"/>
        <dbReference type="ChEBI" id="CHEBI:78456"/>
    </reaction>
    <physiologicalReaction direction="left-to-right" evidence="61">
        <dbReference type="Rhea" id="RHEA:41821"/>
    </physiologicalReaction>
</comment>
<evidence type="ECO:0000259" key="66">
    <source>
        <dbReference type="PROSITE" id="PS52004"/>
    </source>
</evidence>
<comment type="catalytic activity">
    <reaction evidence="47">
        <text>tetradecanoyl-[ACP] + H2O = tetradecanoate + holo-[ACP] + H(+)</text>
        <dbReference type="Rhea" id="RHEA:30123"/>
        <dbReference type="Rhea" id="RHEA-COMP:9648"/>
        <dbReference type="Rhea" id="RHEA-COMP:9685"/>
        <dbReference type="ChEBI" id="CHEBI:15377"/>
        <dbReference type="ChEBI" id="CHEBI:15378"/>
        <dbReference type="ChEBI" id="CHEBI:30807"/>
        <dbReference type="ChEBI" id="CHEBI:64479"/>
        <dbReference type="ChEBI" id="CHEBI:78477"/>
        <dbReference type="EC" id="3.1.2.14"/>
    </reaction>
    <physiologicalReaction direction="left-to-right" evidence="47">
        <dbReference type="Rhea" id="RHEA:30124"/>
    </physiologicalReaction>
</comment>
<keyword evidence="19" id="KW-0520">NAD</keyword>
<dbReference type="GO" id="GO:0004316">
    <property type="term" value="F:3-oxoacyl-[acyl-carrier-protein] reductase (NADPH) activity"/>
    <property type="evidence" value="ECO:0007669"/>
    <property type="project" value="UniProtKB-EC"/>
</dbReference>
<sequence length="2546" mass="279085">MENNIIVSGMSGRLPDSDNIQEFWDHLINKDNLATVDSRRWEPGILGLPPRNGKLNDLSRFDASFFGVHPKQANVMDPQLRILMEVSYEAIYDSGIHPNELRGSNTGVYIGCSMSEAMQAFCSDTDPKDGYGVTGTNRTMLANRLSYFFDFKGPSYSVDTACSSASMALHHAIQDIRNGHCEGALVGASNIITKPQSSVQFNKLGVLSPDGQCKSFDISGDGYCRSEAIVAVYITKESLCRRAYGFLVNSGTNTDGFKTQGIRCTILWGITYPSGQVQQDLLRKVYTEAGVSPDQLGYLEAHGTGTKAGDPEELNAISKVLCQNRGRDHPLLIGSVKSNMGHSEASSGLAALVKVLMTLNHGVIPPNLHFNTPNPDIIGLQDGTLKVVVEPTKFNGGYVGLSSFGFGGSNVHVILKPYHSSVEALQSEIPKLVACSGRTKEAVEANLQYLSANVKESPMSILANHVAHSPIQGMPFRGYQLLGVEGECTTEVKRLSGSSSRPVWFVFSGMGSQWPGMGRDLMVVETFRTTIERCHKLVKKTDPNINLLDLIMAGTDESFACTINAFVLIASVHVALVNCLRDLGVSFDGLIGHSVGELGCAYADGGLTEEQTVMAAYWRGRCVKEAHLPPGGMAAVGLSWEEVKARLPSGVVAACHNGEDSVTISGDEEPVSNFMAELENEGVFVRRVESAGVAFHSHHMASIAPQLQKVLDEVIKTRTLRSSSWLSTSYSEELWDTERAKWSGSSYLVNNLVSPVLFHEVLSKIPSDAITIEIAPHCIMKAILKRSLHPECEFLSLMNRKETNNLKYFLCNIGKMYASGINVNINKLYPLVKYPLGVGVPPLSPGIKWDHSMDWAVPSAEEFLKVGSSSPSVTTFEIDASPDGPESYVKGHCIDGRVLFPATGYISLAWKALARMLSVLPEQLPVDFKKVNLHRATILPASGTVTLEVRIAPATNSFEISEGDQLTVSGQFFIPEEPFVPSSNKVTMDKGVAIMLTRTDIYKDLMLRGYEYQPPFQGITQARNDGIEGKLEWCDNWVSFMDTMLQMSILGSQDTTRSLYLPTRIRSVRINPIHHHSLVNKEDLGTDRQDLQTDGQNSQIDLPVCFDPVMNVCTAGGVEIAGLHTSLTPRRSVQQNPTLEYFEFVPYKAEGIFSEDKSLMEYFTSCQRSLKIVLKKLAVDSCSQELLEKSFKTDVCKEGTENSREEDCGYLCFLQCANQLNGTGHMKDSVKDLMEEYAPQLARDKLLAGLLKSSHLKNLLDIVWENSTARKLKVLELGARFGGMFTHAVPAMMSQPLIELEVIASDPNLDQLMNVYDEQMKSLNVQPVQFDVNTNEMNGLGNSDLILAQGLARQSENISKSLSKIHAALTEGGFLLLHEVTSNFEVCHGVDEIRNGIHHVDGGSRKLGVYLTHEQWVKVIEEAGFELVSEVSDGILSSLFLCRRTSDSSVSEDCFISVSGKDFSWVEVIKDALANKQELKETALRVWLVAAEGEWENGIVGMVNCLRQEDGGNRIRCIFNASPNSALCDISPGSPVLGILSKKNLVMNIYKDGIWGSYRHVMLHKGDVSMETEHAYVNVLTRGDLSSLKWIQSPVTSDQKSSDEIRCSVYYSSLNFRDIMLATGKLPPDALPGELAGQECILGLEFSGRDPTGKRIMGLVPSNGLATSVAAESHLLLDVPNSWSLEDAATVPVVYSTAFYALVVRGQLRQGESVLIHSGSGGVGQAAIAIALSYGCRVFTTVGTKEKQEFLKKRFPSLKDSNFANSRDLTFEEHVMRETGGSGVNLVLNSLAGDKLEASLRCLAMHGRFLEIGKYDLSQNTNLGMAIFLKNTSFHGVHLDRLMASGNPDWPVVANLMKKGIEDGTVQPLSRTTFERDEIESAFRFMAQGKHIGKVLIKVRKEEPELVCLPCKELVTAVTRNTCHPDKVYIITGGLGGFGLELAHWLVARGCRKLVLTSRSGVKTGYQAKCVSDWQKVGVYVCISTQDIGDKDSALQLIKDSTKMGPIGGIFNLAMVLRDSFMENLTAEDFQAVCRPKLNGGINLDEATRELCGPELDWFVMFSSVSCGRGNAGQSNYGFANSAMERISEKRKADGLPGLAIQWGAIGDVGVVVDTMGGNTTEVGGCAPQRIQSCLSTMDLFLSQPYPVLSSFVKAEQKKMQLDQGLKVNLADSVARILGIQDASSLNEDATLAEIGLDSLMGVEVKQILERDFSLIMSMKEIRLLTMKKLHNISSHQGTKDQQDESVGSPHIGIPLANVSSILSSDATDSLIQLNPSKNTDQTPLFFIHPLEGTVDVFQALASKVKNRPSYALQITPKVPLDSIPAMAGYYLSLIRLVQPKGPFRIVGYSYGSSIAMEMAIQLQEEHEATSLILIDGSPEFVSSHFAFFMDQYMPKEAKDHGKVWDNAMMLGALICYAQLYRQIPFEKMKEDLSTKSSYLEQVEMCVATILETKPDITKEDMTFSADSFAKRVLAGSKYKPKSKLNGDICLLKASKPSSITIQGKDYNLQECCTGQVQVEEIEGNHETIMTEPGVQMIADVINKIL</sequence>
<evidence type="ECO:0000313" key="68">
    <source>
        <dbReference type="EMBL" id="KAJ8028778.1"/>
    </source>
</evidence>
<comment type="catalytic activity">
    <reaction evidence="41">
        <text>(2E)-hexadecenoyl-[ACP] + NADPH + H(+) = hexadecanoyl-[ACP] + NADP(+)</text>
        <dbReference type="Rhea" id="RHEA:41912"/>
        <dbReference type="Rhea" id="RHEA-COMP:9651"/>
        <dbReference type="Rhea" id="RHEA-COMP:9652"/>
        <dbReference type="ChEBI" id="CHEBI:15378"/>
        <dbReference type="ChEBI" id="CHEBI:57783"/>
        <dbReference type="ChEBI" id="CHEBI:58349"/>
        <dbReference type="ChEBI" id="CHEBI:78481"/>
        <dbReference type="ChEBI" id="CHEBI:78483"/>
    </reaction>
    <physiologicalReaction direction="left-to-right" evidence="41">
        <dbReference type="Rhea" id="RHEA:41913"/>
    </physiologicalReaction>
</comment>
<dbReference type="Pfam" id="PF00698">
    <property type="entry name" value="Acyl_transf_1"/>
    <property type="match status" value="1"/>
</dbReference>
<dbReference type="InterPro" id="IPR009081">
    <property type="entry name" value="PP-bd_ACP"/>
</dbReference>
<dbReference type="OrthoDB" id="329835at2759"/>
<comment type="catalytic activity">
    <reaction evidence="25">
        <text>(3R)-hydroxyhexanoyl-[ACP] = (2E)-hexenoyl-[ACP] + H2O</text>
        <dbReference type="Rhea" id="RHEA:41828"/>
        <dbReference type="Rhea" id="RHEA-COMP:9630"/>
        <dbReference type="Rhea" id="RHEA-COMP:9631"/>
        <dbReference type="ChEBI" id="CHEBI:15377"/>
        <dbReference type="ChEBI" id="CHEBI:78457"/>
        <dbReference type="ChEBI" id="CHEBI:78458"/>
    </reaction>
    <physiologicalReaction direction="left-to-right" evidence="25">
        <dbReference type="Rhea" id="RHEA:41829"/>
    </physiologicalReaction>
</comment>
<evidence type="ECO:0000256" key="26">
    <source>
        <dbReference type="ARBA" id="ARBA00023388"/>
    </source>
</evidence>
<dbReference type="InterPro" id="IPR020841">
    <property type="entry name" value="PKS_Beta-ketoAc_synthase_dom"/>
</dbReference>
<dbReference type="InterPro" id="IPR049391">
    <property type="entry name" value="FAS_pseudo-KR"/>
</dbReference>
<evidence type="ECO:0000259" key="65">
    <source>
        <dbReference type="PROSITE" id="PS50075"/>
    </source>
</evidence>
<evidence type="ECO:0000256" key="63">
    <source>
        <dbReference type="ARBA" id="ARBA00049533"/>
    </source>
</evidence>